<dbReference type="AlphaFoldDB" id="A0A6I4J1Y0"/>
<evidence type="ECO:0000313" key="3">
    <source>
        <dbReference type="Proteomes" id="UP000441389"/>
    </source>
</evidence>
<accession>A0A6I4J1Y0</accession>
<evidence type="ECO:0000313" key="2">
    <source>
        <dbReference type="EMBL" id="MVO78357.1"/>
    </source>
</evidence>
<keyword evidence="3" id="KW-1185">Reference proteome</keyword>
<dbReference type="Proteomes" id="UP000441389">
    <property type="component" value="Unassembled WGS sequence"/>
</dbReference>
<keyword evidence="1" id="KW-0812">Transmembrane</keyword>
<organism evidence="2 3">
    <name type="scientific">Sphingomonas horti</name>
    <dbReference type="NCBI Taxonomy" id="2682842"/>
    <lineage>
        <taxon>Bacteria</taxon>
        <taxon>Pseudomonadati</taxon>
        <taxon>Pseudomonadota</taxon>
        <taxon>Alphaproteobacteria</taxon>
        <taxon>Sphingomonadales</taxon>
        <taxon>Sphingomonadaceae</taxon>
        <taxon>Sphingomonas</taxon>
    </lineage>
</organism>
<feature type="transmembrane region" description="Helical" evidence="1">
    <location>
        <begin position="81"/>
        <end position="103"/>
    </location>
</feature>
<dbReference type="RefSeq" id="WP_157027312.1">
    <property type="nucleotide sequence ID" value="NZ_WQMS01000013.1"/>
</dbReference>
<dbReference type="EMBL" id="WQMS01000013">
    <property type="protein sequence ID" value="MVO78357.1"/>
    <property type="molecule type" value="Genomic_DNA"/>
</dbReference>
<evidence type="ECO:0000256" key="1">
    <source>
        <dbReference type="SAM" id="Phobius"/>
    </source>
</evidence>
<reference evidence="2 3" key="1">
    <citation type="submission" date="2019-12" db="EMBL/GenBank/DDBJ databases">
        <authorList>
            <person name="Huq M.A."/>
        </authorList>
    </citation>
    <scope>NUCLEOTIDE SEQUENCE [LARGE SCALE GENOMIC DNA]</scope>
    <source>
        <strain evidence="2 3">MAH-20</strain>
    </source>
</reference>
<sequence length="104" mass="11702">MATRLAPRTHPLSPAASEAEALLDRYPSLGDRELERLIAIFPRLPILDVGLMSSDADLAPKMERFRQDHADRLEPSAAKSLLFVLLYLALPVMLTIGFLWWMLS</sequence>
<keyword evidence="1" id="KW-1133">Transmembrane helix</keyword>
<comment type="caution">
    <text evidence="2">The sequence shown here is derived from an EMBL/GenBank/DDBJ whole genome shotgun (WGS) entry which is preliminary data.</text>
</comment>
<proteinExistence type="predicted"/>
<name>A0A6I4J1Y0_9SPHN</name>
<gene>
    <name evidence="2" type="ORF">GON01_10485</name>
</gene>
<protein>
    <submittedName>
        <fullName evidence="2">Uncharacterized protein</fullName>
    </submittedName>
</protein>
<keyword evidence="1" id="KW-0472">Membrane</keyword>